<evidence type="ECO:0000259" key="6">
    <source>
        <dbReference type="PROSITE" id="PS51382"/>
    </source>
</evidence>
<accession>A0A8H7BPY9</accession>
<evidence type="ECO:0000259" key="5">
    <source>
        <dbReference type="PROSITE" id="PS50089"/>
    </source>
</evidence>
<evidence type="ECO:0000313" key="8">
    <source>
        <dbReference type="Proteomes" id="UP000605846"/>
    </source>
</evidence>
<protein>
    <recommendedName>
        <fullName evidence="9">SPX domain-containing protein</fullName>
    </recommendedName>
</protein>
<evidence type="ECO:0000256" key="2">
    <source>
        <dbReference type="ARBA" id="ARBA00022771"/>
    </source>
</evidence>
<feature type="domain" description="SPX" evidence="6">
    <location>
        <begin position="1"/>
        <end position="265"/>
    </location>
</feature>
<feature type="domain" description="RING-type" evidence="5">
    <location>
        <begin position="301"/>
        <end position="340"/>
    </location>
</feature>
<organism evidence="7 8">
    <name type="scientific">Apophysomyces ossiformis</name>
    <dbReference type="NCBI Taxonomy" id="679940"/>
    <lineage>
        <taxon>Eukaryota</taxon>
        <taxon>Fungi</taxon>
        <taxon>Fungi incertae sedis</taxon>
        <taxon>Mucoromycota</taxon>
        <taxon>Mucoromycotina</taxon>
        <taxon>Mucoromycetes</taxon>
        <taxon>Mucorales</taxon>
        <taxon>Mucorineae</taxon>
        <taxon>Mucoraceae</taxon>
        <taxon>Apophysomyces</taxon>
    </lineage>
</organism>
<dbReference type="PANTHER" id="PTHR23327">
    <property type="entry name" value="RING FINGER PROTEIN 127"/>
    <property type="match status" value="1"/>
</dbReference>
<evidence type="ECO:0000313" key="7">
    <source>
        <dbReference type="EMBL" id="KAF7721476.1"/>
    </source>
</evidence>
<dbReference type="InterPro" id="IPR004331">
    <property type="entry name" value="SPX_dom"/>
</dbReference>
<dbReference type="InterPro" id="IPR017907">
    <property type="entry name" value="Znf_RING_CS"/>
</dbReference>
<dbReference type="Gene3D" id="3.30.40.10">
    <property type="entry name" value="Zinc/RING finger domain, C3HC4 (zinc finger)"/>
    <property type="match status" value="1"/>
</dbReference>
<reference evidence="7" key="1">
    <citation type="submission" date="2020-01" db="EMBL/GenBank/DDBJ databases">
        <title>Genome Sequencing of Three Apophysomyces-Like Fungal Strains Confirms a Novel Fungal Genus in the Mucoromycota with divergent Burkholderia-like Endosymbiotic Bacteria.</title>
        <authorList>
            <person name="Stajich J.E."/>
            <person name="Macias A.M."/>
            <person name="Carter-House D."/>
            <person name="Lovett B."/>
            <person name="Kasson L.R."/>
            <person name="Berry K."/>
            <person name="Grigoriev I."/>
            <person name="Chang Y."/>
            <person name="Spatafora J."/>
            <person name="Kasson M.T."/>
        </authorList>
    </citation>
    <scope>NUCLEOTIDE SEQUENCE</scope>
    <source>
        <strain evidence="7">NRRL A-21654</strain>
    </source>
</reference>
<keyword evidence="3" id="KW-0862">Zinc</keyword>
<evidence type="ECO:0000256" key="3">
    <source>
        <dbReference type="ARBA" id="ARBA00022833"/>
    </source>
</evidence>
<keyword evidence="2 4" id="KW-0863">Zinc-finger</keyword>
<dbReference type="GO" id="GO:0008270">
    <property type="term" value="F:zinc ion binding"/>
    <property type="evidence" value="ECO:0007669"/>
    <property type="project" value="UniProtKB-KW"/>
</dbReference>
<keyword evidence="1" id="KW-0479">Metal-binding</keyword>
<dbReference type="InterPro" id="IPR018957">
    <property type="entry name" value="Znf_C3HC4_RING-type"/>
</dbReference>
<evidence type="ECO:0000256" key="4">
    <source>
        <dbReference type="PROSITE-ProRule" id="PRU00175"/>
    </source>
</evidence>
<sequence>MDWRPHLIQYKSLKKSIHLVVDELESRGLSSQLLAEVVHSTTQSDTDMMKMTYVFDGDAKDPHPCIKITVHDPASLSASDNSSTHLNMLQKLIPSYAETTEPLLVKIDLVRDSEFFHLLLEELSHAATLHDLEKERFSGTVNELETAMAIAASPHKKDLYTWREIFRIYMDSSIFQNEDESKCTVPSFERSKERLLWFTQEIAKKKLEKKLTLKRSKLVLRQFLAINAHLIDFKYFQTLNQMAMTKILKKHDKRSGLSARAKFPEFVKSNTVFVQSILTSLCNAIQTKLITIVPQPEDYGCPVCLAIAWRPIRLECNHVFCVRCLVKAHRKRLFNCPICREEHAVANADARNLDQGLQNFMMLYFPREIKEKRRDNEREQAAIDAEAITGRAWTQTLNRQGNSHDNCCIM</sequence>
<dbReference type="PROSITE" id="PS50089">
    <property type="entry name" value="ZF_RING_2"/>
    <property type="match status" value="1"/>
</dbReference>
<dbReference type="Pfam" id="PF03105">
    <property type="entry name" value="SPX"/>
    <property type="match status" value="1"/>
</dbReference>
<keyword evidence="8" id="KW-1185">Reference proteome</keyword>
<dbReference type="SUPFAM" id="SSF57850">
    <property type="entry name" value="RING/U-box"/>
    <property type="match status" value="1"/>
</dbReference>
<comment type="caution">
    <text evidence="7">The sequence shown here is derived from an EMBL/GenBank/DDBJ whole genome shotgun (WGS) entry which is preliminary data.</text>
</comment>
<dbReference type="AlphaFoldDB" id="A0A8H7BPY9"/>
<proteinExistence type="predicted"/>
<evidence type="ECO:0008006" key="9">
    <source>
        <dbReference type="Google" id="ProtNLM"/>
    </source>
</evidence>
<gene>
    <name evidence="7" type="ORF">EC973_004656</name>
</gene>
<dbReference type="InterPro" id="IPR013083">
    <property type="entry name" value="Znf_RING/FYVE/PHD"/>
</dbReference>
<dbReference type="PANTHER" id="PTHR23327:SF51">
    <property type="entry name" value="TRANSCRIPTIONAL REGULATOR OF YEAST FORM ADHERENCE 3"/>
    <property type="match status" value="1"/>
</dbReference>
<dbReference type="Proteomes" id="UP000605846">
    <property type="component" value="Unassembled WGS sequence"/>
</dbReference>
<name>A0A8H7BPY9_9FUNG</name>
<dbReference type="Pfam" id="PF00097">
    <property type="entry name" value="zf-C3HC4"/>
    <property type="match status" value="1"/>
</dbReference>
<dbReference type="PROSITE" id="PS00518">
    <property type="entry name" value="ZF_RING_1"/>
    <property type="match status" value="1"/>
</dbReference>
<dbReference type="InterPro" id="IPR001841">
    <property type="entry name" value="Znf_RING"/>
</dbReference>
<dbReference type="EMBL" id="JABAYA010000262">
    <property type="protein sequence ID" value="KAF7721476.1"/>
    <property type="molecule type" value="Genomic_DNA"/>
</dbReference>
<evidence type="ECO:0000256" key="1">
    <source>
        <dbReference type="ARBA" id="ARBA00022723"/>
    </source>
</evidence>
<dbReference type="SMART" id="SM00184">
    <property type="entry name" value="RING"/>
    <property type="match status" value="1"/>
</dbReference>
<dbReference type="OrthoDB" id="1703270at2759"/>
<dbReference type="PROSITE" id="PS51382">
    <property type="entry name" value="SPX"/>
    <property type="match status" value="1"/>
</dbReference>